<gene>
    <name evidence="9" type="primary">PIP5K2</name>
    <name evidence="9" type="ORF">KSP39_PZI003385</name>
</gene>
<dbReference type="InterPro" id="IPR027483">
    <property type="entry name" value="PInositol-4-P-4/5-kinase_C_sf"/>
</dbReference>
<accession>A0AAP0GC11</accession>
<feature type="domain" description="PIPK" evidence="8">
    <location>
        <begin position="377"/>
        <end position="806"/>
    </location>
</feature>
<dbReference type="Pfam" id="PF02493">
    <property type="entry name" value="MORN"/>
    <property type="match status" value="7"/>
</dbReference>
<dbReference type="SMART" id="SM00330">
    <property type="entry name" value="PIPKc"/>
    <property type="match status" value="1"/>
</dbReference>
<evidence type="ECO:0000313" key="10">
    <source>
        <dbReference type="Proteomes" id="UP001418222"/>
    </source>
</evidence>
<dbReference type="SUPFAM" id="SSF82185">
    <property type="entry name" value="Histone H3 K4-specific methyltransferase SET7/9 N-terminal domain"/>
    <property type="match status" value="1"/>
</dbReference>
<dbReference type="SUPFAM" id="SSF56104">
    <property type="entry name" value="SAICAR synthase-like"/>
    <property type="match status" value="2"/>
</dbReference>
<dbReference type="GO" id="GO:0016308">
    <property type="term" value="F:1-phosphatidylinositol-4-phosphate 5-kinase activity"/>
    <property type="evidence" value="ECO:0007669"/>
    <property type="project" value="UniProtKB-UniRule"/>
</dbReference>
<dbReference type="FunFam" id="2.20.110.10:FF:000015">
    <property type="entry name" value="Phosphatidylinositol 4-phosphate 5-kinase"/>
    <property type="match status" value="1"/>
</dbReference>
<keyword evidence="5 6" id="KW-0067">ATP-binding</keyword>
<dbReference type="PANTHER" id="PTHR23086">
    <property type="entry name" value="PHOSPHATIDYLINOSITOL-4-PHOSPHATE 5-KINASE"/>
    <property type="match status" value="1"/>
</dbReference>
<feature type="region of interest" description="Disordered" evidence="7">
    <location>
        <begin position="43"/>
        <end position="65"/>
    </location>
</feature>
<evidence type="ECO:0000313" key="9">
    <source>
        <dbReference type="EMBL" id="KAK8950756.1"/>
    </source>
</evidence>
<evidence type="ECO:0000256" key="4">
    <source>
        <dbReference type="ARBA" id="ARBA00022777"/>
    </source>
</evidence>
<keyword evidence="2" id="KW-0677">Repeat</keyword>
<evidence type="ECO:0000256" key="7">
    <source>
        <dbReference type="SAM" id="MobiDB-lite"/>
    </source>
</evidence>
<comment type="catalytic activity">
    <reaction evidence="6">
        <text>a 1,2-diacyl-sn-glycero-3-phospho-(1D-myo-inositol 4-phosphate) + ATP = a 1,2-diacyl-sn-glycero-3-phospho-(1D-myo-inositol-4,5-bisphosphate) + ADP + H(+)</text>
        <dbReference type="Rhea" id="RHEA:14425"/>
        <dbReference type="ChEBI" id="CHEBI:15378"/>
        <dbReference type="ChEBI" id="CHEBI:30616"/>
        <dbReference type="ChEBI" id="CHEBI:58178"/>
        <dbReference type="ChEBI" id="CHEBI:58456"/>
        <dbReference type="ChEBI" id="CHEBI:456216"/>
        <dbReference type="EC" id="2.7.1.68"/>
    </reaction>
</comment>
<dbReference type="Gene3D" id="3.30.800.10">
    <property type="entry name" value="Phosphatidylinositol Phosphate Kinase II Beta"/>
    <property type="match status" value="1"/>
</dbReference>
<evidence type="ECO:0000256" key="3">
    <source>
        <dbReference type="ARBA" id="ARBA00022741"/>
    </source>
</evidence>
<dbReference type="InterPro" id="IPR002498">
    <property type="entry name" value="PInositol-4-P-4/5-kinase_core"/>
</dbReference>
<protein>
    <recommendedName>
        <fullName evidence="6">Phosphatidylinositol 4-phosphate 5-kinase</fullName>
        <ecNumber evidence="6">2.7.1.68</ecNumber>
    </recommendedName>
</protein>
<dbReference type="PIRSF" id="PIRSF037274">
    <property type="entry name" value="PIP5K_plant_prd"/>
    <property type="match status" value="1"/>
</dbReference>
<dbReference type="Gene3D" id="2.20.110.10">
    <property type="entry name" value="Histone H3 K4-specific methyltransferase SET7/9 N-terminal domain"/>
    <property type="match status" value="3"/>
</dbReference>
<evidence type="ECO:0000259" key="8">
    <source>
        <dbReference type="PROSITE" id="PS51455"/>
    </source>
</evidence>
<dbReference type="InterPro" id="IPR003409">
    <property type="entry name" value="MORN"/>
</dbReference>
<dbReference type="CDD" id="cd17302">
    <property type="entry name" value="PIPKc_AtPIP5K_like"/>
    <property type="match status" value="1"/>
</dbReference>
<dbReference type="GO" id="GO:0005886">
    <property type="term" value="C:plasma membrane"/>
    <property type="evidence" value="ECO:0007669"/>
    <property type="project" value="TreeGrafter"/>
</dbReference>
<evidence type="ECO:0000256" key="1">
    <source>
        <dbReference type="ARBA" id="ARBA00022679"/>
    </source>
</evidence>
<dbReference type="PROSITE" id="PS51455">
    <property type="entry name" value="PIPK"/>
    <property type="match status" value="1"/>
</dbReference>
<name>A0AAP0GC11_9ASPA</name>
<comment type="caution">
    <text evidence="9">The sequence shown here is derived from an EMBL/GenBank/DDBJ whole genome shotgun (WGS) entry which is preliminary data.</text>
</comment>
<dbReference type="GO" id="GO:0005524">
    <property type="term" value="F:ATP binding"/>
    <property type="evidence" value="ECO:0007669"/>
    <property type="project" value="UniProtKB-UniRule"/>
</dbReference>
<evidence type="ECO:0000256" key="2">
    <source>
        <dbReference type="ARBA" id="ARBA00022737"/>
    </source>
</evidence>
<dbReference type="EC" id="2.7.1.68" evidence="6"/>
<dbReference type="InterPro" id="IPR027484">
    <property type="entry name" value="PInositol-4-P-5-kinase_N"/>
</dbReference>
<keyword evidence="10" id="KW-1185">Reference proteome</keyword>
<sequence>MRRQSLGDGSAVRLNRVCGGGNTGVEADEAMGAAKAATALRSRSVGGGGARRVTPTTTGVSGGGGSVEVEKVLSNGDLYLGGFAGNAPHGRGKYLWTDGCMYEGDWRRGKAAGKGKFSWPSGATFEGEFKDGRMEGFGTFIGADGATYRGSWISDRKHGFGCKSYANGDFYEGEWRRNLQDGQGRYLWRNGNQYIGEWHNGVISGMGVLIWANGNRYDGQWDNGVPKGSGVFTWPDGSCYVGSWSKDLKSQQHLNGTFYPAAALAGGVGGRTSFSYLEDSMPPFPASKKRSSVDATPARGSAEKNFPRICIWESDGDAGDITCDIIDTLEASMLYKDGTEFDQEGGLSRELRHRINPCCFPTNEVKKPGQTISMGHKNYDLMLNLQLGIRYSVGKPASLQMRELRPTDFDPKEKFWTRFPSEGSKITPPHQTAEFRWKDYCPMVFRHLRKLFAVDPADYMMAICGNDALRELSSPGKSGSFFYLTQDDRFMIKTVKKSEVKVGRPLFSSSFLNVALLLDNALHFSSNVSSSGEDVLQQAFSVLIRMLASYYQHICEFENSLVTKFYGVHCVKPNGGQKVRFIVMGNLFCSEHRIHRRFDLKGSSHGRTTDKADEDIDETTTLKDLDLNFVFRLQSSWFKKLIWQIERDCEFLEAEGIMDYSLLVGLHFRNDLSASKLGIHTNDTQNFLVDFRFSELGRETARFADGRKQTVRMGANMPARAEHVLRLSDSDHSPLAGRGLLMPPARSGELSDVILYFGVIDILQDYDISKRLEHAYKSLQADPASISAVDPKLYSRRFRDFVGRVFKEDD</sequence>
<dbReference type="Pfam" id="PF01504">
    <property type="entry name" value="PIP5K"/>
    <property type="match status" value="2"/>
</dbReference>
<evidence type="ECO:0000256" key="5">
    <source>
        <dbReference type="ARBA" id="ARBA00022840"/>
    </source>
</evidence>
<dbReference type="Proteomes" id="UP001418222">
    <property type="component" value="Unassembled WGS sequence"/>
</dbReference>
<keyword evidence="1 6" id="KW-0808">Transferase</keyword>
<dbReference type="InterPro" id="IPR017163">
    <property type="entry name" value="PIno-4-P-5_kinase_pln"/>
</dbReference>
<dbReference type="AlphaFoldDB" id="A0AAP0GC11"/>
<dbReference type="FunFam" id="2.20.110.10:FF:000031">
    <property type="entry name" value="Phosphatidylinositol 4-phosphate 5-kinase"/>
    <property type="match status" value="1"/>
</dbReference>
<keyword evidence="4 6" id="KW-0418">Kinase</keyword>
<dbReference type="Gene3D" id="3.30.810.10">
    <property type="entry name" value="2-Layer Sandwich"/>
    <property type="match status" value="1"/>
</dbReference>
<proteinExistence type="predicted"/>
<keyword evidence="3 6" id="KW-0547">Nucleotide-binding</keyword>
<dbReference type="SMART" id="SM00698">
    <property type="entry name" value="MORN"/>
    <property type="match status" value="7"/>
</dbReference>
<dbReference type="InterPro" id="IPR023610">
    <property type="entry name" value="PInositol-4/5-P-5/4-kinase"/>
</dbReference>
<dbReference type="EMBL" id="JBBWWQ010000003">
    <property type="protein sequence ID" value="KAK8950756.1"/>
    <property type="molecule type" value="Genomic_DNA"/>
</dbReference>
<evidence type="ECO:0000256" key="6">
    <source>
        <dbReference type="PIRNR" id="PIRNR037274"/>
    </source>
</evidence>
<reference evidence="9 10" key="1">
    <citation type="journal article" date="2022" name="Nat. Plants">
        <title>Genomes of leafy and leafless Platanthera orchids illuminate the evolution of mycoheterotrophy.</title>
        <authorList>
            <person name="Li M.H."/>
            <person name="Liu K.W."/>
            <person name="Li Z."/>
            <person name="Lu H.C."/>
            <person name="Ye Q.L."/>
            <person name="Zhang D."/>
            <person name="Wang J.Y."/>
            <person name="Li Y.F."/>
            <person name="Zhong Z.M."/>
            <person name="Liu X."/>
            <person name="Yu X."/>
            <person name="Liu D.K."/>
            <person name="Tu X.D."/>
            <person name="Liu B."/>
            <person name="Hao Y."/>
            <person name="Liao X.Y."/>
            <person name="Jiang Y.T."/>
            <person name="Sun W.H."/>
            <person name="Chen J."/>
            <person name="Chen Y.Q."/>
            <person name="Ai Y."/>
            <person name="Zhai J.W."/>
            <person name="Wu S.S."/>
            <person name="Zhou Z."/>
            <person name="Hsiao Y.Y."/>
            <person name="Wu W.L."/>
            <person name="Chen Y.Y."/>
            <person name="Lin Y.F."/>
            <person name="Hsu J.L."/>
            <person name="Li C.Y."/>
            <person name="Wang Z.W."/>
            <person name="Zhao X."/>
            <person name="Zhong W.Y."/>
            <person name="Ma X.K."/>
            <person name="Ma L."/>
            <person name="Huang J."/>
            <person name="Chen G.Z."/>
            <person name="Huang M.Z."/>
            <person name="Huang L."/>
            <person name="Peng D.H."/>
            <person name="Luo Y.B."/>
            <person name="Zou S.Q."/>
            <person name="Chen S.P."/>
            <person name="Lan S."/>
            <person name="Tsai W.C."/>
            <person name="Van de Peer Y."/>
            <person name="Liu Z.J."/>
        </authorList>
    </citation>
    <scope>NUCLEOTIDE SEQUENCE [LARGE SCALE GENOMIC DNA]</scope>
    <source>
        <strain evidence="9">Lor287</strain>
    </source>
</reference>
<organism evidence="9 10">
    <name type="scientific">Platanthera zijinensis</name>
    <dbReference type="NCBI Taxonomy" id="2320716"/>
    <lineage>
        <taxon>Eukaryota</taxon>
        <taxon>Viridiplantae</taxon>
        <taxon>Streptophyta</taxon>
        <taxon>Embryophyta</taxon>
        <taxon>Tracheophyta</taxon>
        <taxon>Spermatophyta</taxon>
        <taxon>Magnoliopsida</taxon>
        <taxon>Liliopsida</taxon>
        <taxon>Asparagales</taxon>
        <taxon>Orchidaceae</taxon>
        <taxon>Orchidoideae</taxon>
        <taxon>Orchideae</taxon>
        <taxon>Orchidinae</taxon>
        <taxon>Platanthera</taxon>
    </lineage>
</organism>
<dbReference type="PANTHER" id="PTHR23086:SF114">
    <property type="entry name" value="PHOSPHATIDYLINOSITOL 4-PHOSPHATE 5-KINASE 3"/>
    <property type="match status" value="1"/>
</dbReference>
<dbReference type="GO" id="GO:0046854">
    <property type="term" value="P:phosphatidylinositol phosphate biosynthetic process"/>
    <property type="evidence" value="ECO:0007669"/>
    <property type="project" value="TreeGrafter"/>
</dbReference>